<dbReference type="OrthoDB" id="7865650at2759"/>
<evidence type="ECO:0000313" key="5">
    <source>
        <dbReference type="Proteomes" id="UP001059596"/>
    </source>
</evidence>
<dbReference type="PRINTS" id="PR00722">
    <property type="entry name" value="CHYMOTRYPSIN"/>
</dbReference>
<dbReference type="FunFam" id="2.40.10.10:FF:000068">
    <property type="entry name" value="transmembrane protease serine 2"/>
    <property type="match status" value="1"/>
</dbReference>
<dbReference type="PROSITE" id="PS50240">
    <property type="entry name" value="TRYPSIN_DOM"/>
    <property type="match status" value="1"/>
</dbReference>
<dbReference type="PANTHER" id="PTHR24260:SF136">
    <property type="entry name" value="GH08193P-RELATED"/>
    <property type="match status" value="1"/>
</dbReference>
<feature type="signal peptide" evidence="2">
    <location>
        <begin position="1"/>
        <end position="23"/>
    </location>
</feature>
<dbReference type="Pfam" id="PF00089">
    <property type="entry name" value="Trypsin"/>
    <property type="match status" value="1"/>
</dbReference>
<proteinExistence type="predicted"/>
<dbReference type="GO" id="GO:0006508">
    <property type="term" value="P:proteolysis"/>
    <property type="evidence" value="ECO:0007669"/>
    <property type="project" value="InterPro"/>
</dbReference>
<dbReference type="PANTHER" id="PTHR24260">
    <property type="match status" value="1"/>
</dbReference>
<sequence length="281" mass="31778">MNTTFIAFAVLASLLLIFTKCESTVDPMLLENDCGLTNSSNEVGPWTALLHENDKVFCAGTLITKRFILTAAQCVRVNTTVLVRLGEFGRYNIDFPEDHKVELSLRYRLFDSNSDGNDIALLKLSRNVVINYHIKPVCINKNPNQRPLGEYFVGYAWKNHKDEYYTENLSTITIGMYPEFRRQCDQLDIYTQFCAGPVNKQGTCNGIAGSALIKLTEDSSQTSRAFQFGISTSDKLDCQGTQGYTNVTKFYSWIQDNVLLFELSGYTPNKSYIASDYIKVY</sequence>
<dbReference type="SMART" id="SM00020">
    <property type="entry name" value="Tryp_SPc"/>
    <property type="match status" value="1"/>
</dbReference>
<dbReference type="InterPro" id="IPR001254">
    <property type="entry name" value="Trypsin_dom"/>
</dbReference>
<keyword evidence="2" id="KW-0732">Signal</keyword>
<dbReference type="InterPro" id="IPR001314">
    <property type="entry name" value="Peptidase_S1A"/>
</dbReference>
<dbReference type="InterPro" id="IPR009003">
    <property type="entry name" value="Peptidase_S1_PA"/>
</dbReference>
<keyword evidence="5" id="KW-1185">Reference proteome</keyword>
<dbReference type="Proteomes" id="UP001059596">
    <property type="component" value="Unassembled WGS sequence"/>
</dbReference>
<accession>A0A9Q0BLU5</accession>
<dbReference type="GO" id="GO:0004252">
    <property type="term" value="F:serine-type endopeptidase activity"/>
    <property type="evidence" value="ECO:0007669"/>
    <property type="project" value="InterPro"/>
</dbReference>
<gene>
    <name evidence="4" type="ORF">M5D96_010943</name>
</gene>
<dbReference type="InterPro" id="IPR051333">
    <property type="entry name" value="CLIP_Serine_Protease"/>
</dbReference>
<evidence type="ECO:0000313" key="4">
    <source>
        <dbReference type="EMBL" id="KAI8036350.1"/>
    </source>
</evidence>
<evidence type="ECO:0000259" key="3">
    <source>
        <dbReference type="PROSITE" id="PS50240"/>
    </source>
</evidence>
<feature type="chain" id="PRO_5040472344" description="Peptidase S1 domain-containing protein" evidence="2">
    <location>
        <begin position="24"/>
        <end position="281"/>
    </location>
</feature>
<dbReference type="InterPro" id="IPR043504">
    <property type="entry name" value="Peptidase_S1_PA_chymotrypsin"/>
</dbReference>
<keyword evidence="1" id="KW-1015">Disulfide bond</keyword>
<name>A0A9Q0BLU5_9MUSC</name>
<evidence type="ECO:0000256" key="2">
    <source>
        <dbReference type="SAM" id="SignalP"/>
    </source>
</evidence>
<comment type="caution">
    <text evidence="4">The sequence shown here is derived from an EMBL/GenBank/DDBJ whole genome shotgun (WGS) entry which is preliminary data.</text>
</comment>
<feature type="domain" description="Peptidase S1" evidence="3">
    <location>
        <begin position="29"/>
        <end position="259"/>
    </location>
</feature>
<organism evidence="4 5">
    <name type="scientific">Drosophila gunungcola</name>
    <name type="common">fruit fly</name>
    <dbReference type="NCBI Taxonomy" id="103775"/>
    <lineage>
        <taxon>Eukaryota</taxon>
        <taxon>Metazoa</taxon>
        <taxon>Ecdysozoa</taxon>
        <taxon>Arthropoda</taxon>
        <taxon>Hexapoda</taxon>
        <taxon>Insecta</taxon>
        <taxon>Pterygota</taxon>
        <taxon>Neoptera</taxon>
        <taxon>Endopterygota</taxon>
        <taxon>Diptera</taxon>
        <taxon>Brachycera</taxon>
        <taxon>Muscomorpha</taxon>
        <taxon>Ephydroidea</taxon>
        <taxon>Drosophilidae</taxon>
        <taxon>Drosophila</taxon>
        <taxon>Sophophora</taxon>
    </lineage>
</organism>
<dbReference type="SUPFAM" id="SSF50494">
    <property type="entry name" value="Trypsin-like serine proteases"/>
    <property type="match status" value="1"/>
</dbReference>
<reference evidence="4" key="1">
    <citation type="journal article" date="2023" name="Genome Biol. Evol.">
        <title>Long-read-based Genome Assembly of Drosophila gunungcola Reveals Fewer Chemosensory Genes in Flower-breeding Species.</title>
        <authorList>
            <person name="Negi A."/>
            <person name="Liao B.Y."/>
            <person name="Yeh S.D."/>
        </authorList>
    </citation>
    <scope>NUCLEOTIDE SEQUENCE</scope>
    <source>
        <strain evidence="4">Sukarami</strain>
    </source>
</reference>
<dbReference type="AlphaFoldDB" id="A0A9Q0BLU5"/>
<evidence type="ECO:0000256" key="1">
    <source>
        <dbReference type="ARBA" id="ARBA00023157"/>
    </source>
</evidence>
<dbReference type="Gene3D" id="2.40.10.10">
    <property type="entry name" value="Trypsin-like serine proteases"/>
    <property type="match status" value="1"/>
</dbReference>
<protein>
    <recommendedName>
        <fullName evidence="3">Peptidase S1 domain-containing protein</fullName>
    </recommendedName>
</protein>
<dbReference type="EMBL" id="JAMKOV010000021">
    <property type="protein sequence ID" value="KAI8036350.1"/>
    <property type="molecule type" value="Genomic_DNA"/>
</dbReference>